<keyword evidence="11" id="KW-1185">Reference proteome</keyword>
<keyword evidence="3 8" id="KW-1133">Transmembrane helix</keyword>
<evidence type="ECO:0000256" key="7">
    <source>
        <dbReference type="ARBA" id="ARBA00023224"/>
    </source>
</evidence>
<sequence>EALTLENLFQVIEFILLGLSYTRERQILIFVFFILAYAMVLLGNLLIIVTVKANPKLPSPMYFLLCNLSFIDICCTSLISSRMLADL</sequence>
<accession>A0A7K9Y7Q9</accession>
<evidence type="ECO:0000256" key="8">
    <source>
        <dbReference type="SAM" id="Phobius"/>
    </source>
</evidence>
<feature type="transmembrane region" description="Helical" evidence="8">
    <location>
        <begin position="27"/>
        <end position="49"/>
    </location>
</feature>
<proteinExistence type="predicted"/>
<dbReference type="InterPro" id="IPR017452">
    <property type="entry name" value="GPCR_Rhodpsn_7TM"/>
</dbReference>
<feature type="non-terminal residue" evidence="10">
    <location>
        <position position="87"/>
    </location>
</feature>
<dbReference type="OrthoDB" id="6145535at2759"/>
<evidence type="ECO:0000256" key="4">
    <source>
        <dbReference type="ARBA" id="ARBA00023040"/>
    </source>
</evidence>
<feature type="non-terminal residue" evidence="10">
    <location>
        <position position="1"/>
    </location>
</feature>
<keyword evidence="4" id="KW-0297">G-protein coupled receptor</keyword>
<comment type="subcellular location">
    <subcellularLocation>
        <location evidence="1">Membrane</location>
        <topology evidence="1">Multi-pass membrane protein</topology>
    </subcellularLocation>
</comment>
<dbReference type="GO" id="GO:0004930">
    <property type="term" value="F:G protein-coupled receptor activity"/>
    <property type="evidence" value="ECO:0007669"/>
    <property type="project" value="UniProtKB-KW"/>
</dbReference>
<reference evidence="10 11" key="1">
    <citation type="submission" date="2019-09" db="EMBL/GenBank/DDBJ databases">
        <title>Bird 10,000 Genomes (B10K) Project - Family phase.</title>
        <authorList>
            <person name="Zhang G."/>
        </authorList>
    </citation>
    <scope>NUCLEOTIDE SEQUENCE [LARGE SCALE GENOMIC DNA]</scope>
    <source>
        <strain evidence="10">B10K-DU-001-53</strain>
        <tissue evidence="10">Muscle</tissue>
    </source>
</reference>
<dbReference type="InterPro" id="IPR050427">
    <property type="entry name" value="Olfactory_Receptors"/>
</dbReference>
<name>A0A7K9Y7Q9_9GALL</name>
<dbReference type="Proteomes" id="UP000522663">
    <property type="component" value="Unassembled WGS sequence"/>
</dbReference>
<evidence type="ECO:0000256" key="5">
    <source>
        <dbReference type="ARBA" id="ARBA00023136"/>
    </source>
</evidence>
<keyword evidence="6" id="KW-0675">Receptor</keyword>
<protein>
    <submittedName>
        <fullName evidence="10">OR4KF protein</fullName>
    </submittedName>
</protein>
<evidence type="ECO:0000256" key="6">
    <source>
        <dbReference type="ARBA" id="ARBA00023170"/>
    </source>
</evidence>
<dbReference type="Gene3D" id="1.20.1070.10">
    <property type="entry name" value="Rhodopsin 7-helix transmembrane proteins"/>
    <property type="match status" value="1"/>
</dbReference>
<comment type="caution">
    <text evidence="10">The sequence shown here is derived from an EMBL/GenBank/DDBJ whole genome shotgun (WGS) entry which is preliminary data.</text>
</comment>
<evidence type="ECO:0000256" key="3">
    <source>
        <dbReference type="ARBA" id="ARBA00022989"/>
    </source>
</evidence>
<dbReference type="AlphaFoldDB" id="A0A7K9Y7Q9"/>
<organism evidence="10 11">
    <name type="scientific">Odontophorus gujanensis</name>
    <name type="common">marbled wood quail</name>
    <dbReference type="NCBI Taxonomy" id="886794"/>
    <lineage>
        <taxon>Eukaryota</taxon>
        <taxon>Metazoa</taxon>
        <taxon>Chordata</taxon>
        <taxon>Craniata</taxon>
        <taxon>Vertebrata</taxon>
        <taxon>Euteleostomi</taxon>
        <taxon>Archelosauria</taxon>
        <taxon>Archosauria</taxon>
        <taxon>Dinosauria</taxon>
        <taxon>Saurischia</taxon>
        <taxon>Theropoda</taxon>
        <taxon>Coelurosauria</taxon>
        <taxon>Aves</taxon>
        <taxon>Neognathae</taxon>
        <taxon>Galloanserae</taxon>
        <taxon>Galliformes</taxon>
        <taxon>Odontophoridae</taxon>
        <taxon>Odontophorus</taxon>
    </lineage>
</organism>
<evidence type="ECO:0000313" key="11">
    <source>
        <dbReference type="Proteomes" id="UP000522663"/>
    </source>
</evidence>
<evidence type="ECO:0000256" key="2">
    <source>
        <dbReference type="ARBA" id="ARBA00022692"/>
    </source>
</evidence>
<keyword evidence="2 8" id="KW-0812">Transmembrane</keyword>
<keyword evidence="5 8" id="KW-0472">Membrane</keyword>
<dbReference type="PANTHER" id="PTHR48002">
    <property type="entry name" value="OLFACTORY RECEPTOR"/>
    <property type="match status" value="1"/>
</dbReference>
<evidence type="ECO:0000259" key="9">
    <source>
        <dbReference type="PROSITE" id="PS50262"/>
    </source>
</evidence>
<evidence type="ECO:0000256" key="1">
    <source>
        <dbReference type="ARBA" id="ARBA00004141"/>
    </source>
</evidence>
<dbReference type="PROSITE" id="PS50262">
    <property type="entry name" value="G_PROTEIN_RECEP_F1_2"/>
    <property type="match status" value="1"/>
</dbReference>
<evidence type="ECO:0000313" key="10">
    <source>
        <dbReference type="EMBL" id="NXJ05955.1"/>
    </source>
</evidence>
<dbReference type="SUPFAM" id="SSF81321">
    <property type="entry name" value="Family A G protein-coupled receptor-like"/>
    <property type="match status" value="1"/>
</dbReference>
<feature type="transmembrane region" description="Helical" evidence="8">
    <location>
        <begin position="61"/>
        <end position="79"/>
    </location>
</feature>
<gene>
    <name evidence="10" type="primary">Or4k15</name>
    <name evidence="10" type="ORF">ODOGUJ_R15281</name>
</gene>
<feature type="domain" description="G-protein coupled receptors family 1 profile" evidence="9">
    <location>
        <begin position="43"/>
        <end position="87"/>
    </location>
</feature>
<keyword evidence="7" id="KW-0807">Transducer</keyword>
<dbReference type="GO" id="GO:0016020">
    <property type="term" value="C:membrane"/>
    <property type="evidence" value="ECO:0007669"/>
    <property type="project" value="UniProtKB-SubCell"/>
</dbReference>
<dbReference type="EMBL" id="VXAB01002911">
    <property type="protein sequence ID" value="NXJ05955.1"/>
    <property type="molecule type" value="Genomic_DNA"/>
</dbReference>